<dbReference type="Proteomes" id="UP000017836">
    <property type="component" value="Unassembled WGS sequence"/>
</dbReference>
<dbReference type="Gramene" id="ERN01788">
    <property type="protein sequence ID" value="ERN01788"/>
    <property type="gene ID" value="AMTR_s00224p00026160"/>
</dbReference>
<dbReference type="AlphaFoldDB" id="W1P1J7"/>
<keyword evidence="2" id="KW-1185">Reference proteome</keyword>
<name>W1P1J7_AMBTC</name>
<organism evidence="1 2">
    <name type="scientific">Amborella trichopoda</name>
    <dbReference type="NCBI Taxonomy" id="13333"/>
    <lineage>
        <taxon>Eukaryota</taxon>
        <taxon>Viridiplantae</taxon>
        <taxon>Streptophyta</taxon>
        <taxon>Embryophyta</taxon>
        <taxon>Tracheophyta</taxon>
        <taxon>Spermatophyta</taxon>
        <taxon>Magnoliopsida</taxon>
        <taxon>Amborellales</taxon>
        <taxon>Amborellaceae</taxon>
        <taxon>Amborella</taxon>
    </lineage>
</organism>
<dbReference type="HOGENOM" id="CLU_2592991_0_0_1"/>
<evidence type="ECO:0000313" key="1">
    <source>
        <dbReference type="EMBL" id="ERN01788.1"/>
    </source>
</evidence>
<reference evidence="2" key="1">
    <citation type="journal article" date="2013" name="Science">
        <title>The Amborella genome and the evolution of flowering plants.</title>
        <authorList>
            <consortium name="Amborella Genome Project"/>
        </authorList>
    </citation>
    <scope>NUCLEOTIDE SEQUENCE [LARGE SCALE GENOMIC DNA]</scope>
</reference>
<sequence length="80" mass="8235">MGLPCQRVRTDMSVHHFSHVGQDVSLLVEVSRPGVSWNGAGNIGTVDRLLGVLELTEGLGLGAGGNGTGPKCLPILVACL</sequence>
<accession>W1P1J7</accession>
<proteinExistence type="predicted"/>
<dbReference type="EMBL" id="KI394723">
    <property type="protein sequence ID" value="ERN01788.1"/>
    <property type="molecule type" value="Genomic_DNA"/>
</dbReference>
<evidence type="ECO:0000313" key="2">
    <source>
        <dbReference type="Proteomes" id="UP000017836"/>
    </source>
</evidence>
<protein>
    <submittedName>
        <fullName evidence="1">Uncharacterized protein</fullName>
    </submittedName>
</protein>
<gene>
    <name evidence="1" type="ORF">AMTR_s00224p00026160</name>
</gene>